<dbReference type="InterPro" id="IPR029058">
    <property type="entry name" value="AB_hydrolase_fold"/>
</dbReference>
<dbReference type="Gene3D" id="3.40.50.1820">
    <property type="entry name" value="alpha/beta hydrolase"/>
    <property type="match status" value="1"/>
</dbReference>
<protein>
    <submittedName>
        <fullName evidence="1">Alpha/beta fold hydrolase</fullName>
    </submittedName>
</protein>
<dbReference type="EMBL" id="JBHUKS010000016">
    <property type="protein sequence ID" value="MFD2470378.1"/>
    <property type="molecule type" value="Genomic_DNA"/>
</dbReference>
<dbReference type="PANTHER" id="PTHR43798:SF33">
    <property type="entry name" value="HYDROLASE, PUTATIVE (AFU_ORTHOLOGUE AFUA_2G14860)-RELATED"/>
    <property type="match status" value="1"/>
</dbReference>
<gene>
    <name evidence="1" type="ORF">ACFSVL_23520</name>
</gene>
<proteinExistence type="predicted"/>
<organism evidence="1 2">
    <name type="scientific">Amycolatopsis silviterrae</name>
    <dbReference type="NCBI Taxonomy" id="1656914"/>
    <lineage>
        <taxon>Bacteria</taxon>
        <taxon>Bacillati</taxon>
        <taxon>Actinomycetota</taxon>
        <taxon>Actinomycetes</taxon>
        <taxon>Pseudonocardiales</taxon>
        <taxon>Pseudonocardiaceae</taxon>
        <taxon>Amycolatopsis</taxon>
    </lineage>
</organism>
<dbReference type="GO" id="GO:0016787">
    <property type="term" value="F:hydrolase activity"/>
    <property type="evidence" value="ECO:0007669"/>
    <property type="project" value="UniProtKB-KW"/>
</dbReference>
<dbReference type="SUPFAM" id="SSF53474">
    <property type="entry name" value="alpha/beta-Hydrolases"/>
    <property type="match status" value="1"/>
</dbReference>
<dbReference type="PANTHER" id="PTHR43798">
    <property type="entry name" value="MONOACYLGLYCEROL LIPASE"/>
    <property type="match status" value="1"/>
</dbReference>
<sequence length="297" mass="32024">MKKTGQFKNPAARQRYFTLYEQAMRECSPPDEVFDVGCRHGTARVYRFGDGGQPTVLLPGLMATSVCYATLIPGLEGPVYAVDTLGEAGRSVQTAPFAGIRDRALGLDEVLAGLGLSDVFLVGGSTGGWHAVNQAIHAPDRLAGICLLDPTTVSAKFSAAAQWHGLKAMVLNRDRDWRRFVAWSAGEDVFDQPAAQVVVAGIRAYRARIPFQTPPGDDALRSIRTPVLALFGGRSVVHDPVAAAANLRRLVPHADVEILPEAGHYLYLRPADRQRILDVIKDRVPGDGPPPGTRPVS</sequence>
<comment type="caution">
    <text evidence="1">The sequence shown here is derived from an EMBL/GenBank/DDBJ whole genome shotgun (WGS) entry which is preliminary data.</text>
</comment>
<evidence type="ECO:0000313" key="1">
    <source>
        <dbReference type="EMBL" id="MFD2470378.1"/>
    </source>
</evidence>
<dbReference type="InterPro" id="IPR050266">
    <property type="entry name" value="AB_hydrolase_sf"/>
</dbReference>
<evidence type="ECO:0000313" key="2">
    <source>
        <dbReference type="Proteomes" id="UP001597483"/>
    </source>
</evidence>
<keyword evidence="2" id="KW-1185">Reference proteome</keyword>
<dbReference type="Proteomes" id="UP001597483">
    <property type="component" value="Unassembled WGS sequence"/>
</dbReference>
<name>A0ABW5HB34_9PSEU</name>
<keyword evidence="1" id="KW-0378">Hydrolase</keyword>
<dbReference type="RefSeq" id="WP_378307568.1">
    <property type="nucleotide sequence ID" value="NZ_JBHUKS010000016.1"/>
</dbReference>
<reference evidence="2" key="1">
    <citation type="journal article" date="2019" name="Int. J. Syst. Evol. Microbiol.">
        <title>The Global Catalogue of Microorganisms (GCM) 10K type strain sequencing project: providing services to taxonomists for standard genome sequencing and annotation.</title>
        <authorList>
            <consortium name="The Broad Institute Genomics Platform"/>
            <consortium name="The Broad Institute Genome Sequencing Center for Infectious Disease"/>
            <person name="Wu L."/>
            <person name="Ma J."/>
        </authorList>
    </citation>
    <scope>NUCLEOTIDE SEQUENCE [LARGE SCALE GENOMIC DNA]</scope>
    <source>
        <strain evidence="2">CGMCC 4.7641</strain>
    </source>
</reference>
<accession>A0ABW5HB34</accession>